<evidence type="ECO:0000313" key="2">
    <source>
        <dbReference type="EMBL" id="WQH04494.1"/>
    </source>
</evidence>
<dbReference type="RefSeq" id="WP_154820100.1">
    <property type="nucleotide sequence ID" value="NZ_CP140152.1"/>
</dbReference>
<dbReference type="Proteomes" id="UP001326110">
    <property type="component" value="Chromosome"/>
</dbReference>
<keyword evidence="1" id="KW-0812">Transmembrane</keyword>
<evidence type="ECO:0000256" key="1">
    <source>
        <dbReference type="SAM" id="Phobius"/>
    </source>
</evidence>
<keyword evidence="1" id="KW-1133">Transmembrane helix</keyword>
<keyword evidence="3" id="KW-1185">Reference proteome</keyword>
<keyword evidence="1" id="KW-0472">Membrane</keyword>
<organism evidence="2 3">
    <name type="scientific">Duganella zoogloeoides</name>
    <dbReference type="NCBI Taxonomy" id="75659"/>
    <lineage>
        <taxon>Bacteria</taxon>
        <taxon>Pseudomonadati</taxon>
        <taxon>Pseudomonadota</taxon>
        <taxon>Betaproteobacteria</taxon>
        <taxon>Burkholderiales</taxon>
        <taxon>Oxalobacteraceae</taxon>
        <taxon>Telluria group</taxon>
        <taxon>Duganella</taxon>
    </lineage>
</organism>
<gene>
    <name evidence="2" type="ORF">SR858_26240</name>
</gene>
<name>A0ABZ0XXX5_9BURK</name>
<reference evidence="2 3" key="1">
    <citation type="submission" date="2023-11" db="EMBL/GenBank/DDBJ databases">
        <title>MicrobeMod: A computational toolkit for identifying prokaryotic methylation and restriction-modification with nanopore sequencing.</title>
        <authorList>
            <person name="Crits-Christoph A."/>
            <person name="Kang S.C."/>
            <person name="Lee H."/>
            <person name="Ostrov N."/>
        </authorList>
    </citation>
    <scope>NUCLEOTIDE SEQUENCE [LARGE SCALE GENOMIC DNA]</scope>
    <source>
        <strain evidence="2 3">ATCC 25935</strain>
    </source>
</reference>
<dbReference type="EMBL" id="CP140152">
    <property type="protein sequence ID" value="WQH04494.1"/>
    <property type="molecule type" value="Genomic_DNA"/>
</dbReference>
<proteinExistence type="predicted"/>
<evidence type="ECO:0000313" key="3">
    <source>
        <dbReference type="Proteomes" id="UP001326110"/>
    </source>
</evidence>
<dbReference type="GeneID" id="43166705"/>
<feature type="transmembrane region" description="Helical" evidence="1">
    <location>
        <begin position="6"/>
        <end position="33"/>
    </location>
</feature>
<protein>
    <submittedName>
        <fullName evidence="2">Uncharacterized protein</fullName>
    </submittedName>
</protein>
<sequence length="59" mass="6140">MSTLIAVLQGLSLIAVIQLALGIGVFALLALLFKPLLTGCVRAAALAVKLHFAPKRAEL</sequence>
<accession>A0ABZ0XXX5</accession>